<accession>A0A4Y7PWX3</accession>
<keyword evidence="2" id="KW-1185">Reference proteome</keyword>
<sequence>MTIFLPGTCSFADAFRYSSLSRIWDLNKWHLIASTGEFHNQTSQEQYIIPYVWLDVERKDEMSHEHKPVLDLAWQWLRVSS</sequence>
<protein>
    <submittedName>
        <fullName evidence="1">Uncharacterized protein</fullName>
    </submittedName>
</protein>
<dbReference type="Proteomes" id="UP000294933">
    <property type="component" value="Unassembled WGS sequence"/>
</dbReference>
<proteinExistence type="predicted"/>
<gene>
    <name evidence="1" type="ORF">BD410DRAFT_792222</name>
</gene>
<evidence type="ECO:0000313" key="2">
    <source>
        <dbReference type="Proteomes" id="UP000294933"/>
    </source>
</evidence>
<dbReference type="EMBL" id="ML170197">
    <property type="protein sequence ID" value="TDL19402.1"/>
    <property type="molecule type" value="Genomic_DNA"/>
</dbReference>
<dbReference type="AlphaFoldDB" id="A0A4Y7PWX3"/>
<dbReference type="OrthoDB" id="2393824at2759"/>
<evidence type="ECO:0000313" key="1">
    <source>
        <dbReference type="EMBL" id="TDL19402.1"/>
    </source>
</evidence>
<dbReference type="VEuPathDB" id="FungiDB:BD410DRAFT_792222"/>
<reference evidence="1 2" key="1">
    <citation type="submission" date="2018-06" db="EMBL/GenBank/DDBJ databases">
        <title>A transcriptomic atlas of mushroom development highlights an independent origin of complex multicellularity.</title>
        <authorList>
            <consortium name="DOE Joint Genome Institute"/>
            <person name="Krizsan K."/>
            <person name="Almasi E."/>
            <person name="Merenyi Z."/>
            <person name="Sahu N."/>
            <person name="Viragh M."/>
            <person name="Koszo T."/>
            <person name="Mondo S."/>
            <person name="Kiss B."/>
            <person name="Balint B."/>
            <person name="Kues U."/>
            <person name="Barry K."/>
            <person name="Hegedus J.C."/>
            <person name="Henrissat B."/>
            <person name="Johnson J."/>
            <person name="Lipzen A."/>
            <person name="Ohm R."/>
            <person name="Nagy I."/>
            <person name="Pangilinan J."/>
            <person name="Yan J."/>
            <person name="Xiong Y."/>
            <person name="Grigoriev I.V."/>
            <person name="Hibbett D.S."/>
            <person name="Nagy L.G."/>
        </authorList>
    </citation>
    <scope>NUCLEOTIDE SEQUENCE [LARGE SCALE GENOMIC DNA]</scope>
    <source>
        <strain evidence="1 2">SZMC22713</strain>
    </source>
</reference>
<organism evidence="1 2">
    <name type="scientific">Rickenella mellea</name>
    <dbReference type="NCBI Taxonomy" id="50990"/>
    <lineage>
        <taxon>Eukaryota</taxon>
        <taxon>Fungi</taxon>
        <taxon>Dikarya</taxon>
        <taxon>Basidiomycota</taxon>
        <taxon>Agaricomycotina</taxon>
        <taxon>Agaricomycetes</taxon>
        <taxon>Hymenochaetales</taxon>
        <taxon>Rickenellaceae</taxon>
        <taxon>Rickenella</taxon>
    </lineage>
</organism>
<name>A0A4Y7PWX3_9AGAM</name>